<dbReference type="Proteomes" id="UP001225316">
    <property type="component" value="Unassembled WGS sequence"/>
</dbReference>
<protein>
    <submittedName>
        <fullName evidence="2">Uncharacterized protein</fullName>
    </submittedName>
</protein>
<feature type="chain" id="PRO_5046039873" evidence="1">
    <location>
        <begin position="21"/>
        <end position="152"/>
    </location>
</feature>
<name>A0ABU1AZ17_9BACT</name>
<organism evidence="2 3">
    <name type="scientific">Thalassobacterium maritimum</name>
    <dbReference type="NCBI Taxonomy" id="3041265"/>
    <lineage>
        <taxon>Bacteria</taxon>
        <taxon>Pseudomonadati</taxon>
        <taxon>Verrucomicrobiota</taxon>
        <taxon>Opitutia</taxon>
        <taxon>Puniceicoccales</taxon>
        <taxon>Coraliomargaritaceae</taxon>
        <taxon>Thalassobacterium</taxon>
    </lineage>
</organism>
<keyword evidence="1" id="KW-0732">Signal</keyword>
<keyword evidence="3" id="KW-1185">Reference proteome</keyword>
<evidence type="ECO:0000256" key="1">
    <source>
        <dbReference type="SAM" id="SignalP"/>
    </source>
</evidence>
<dbReference type="EMBL" id="JARXHW010000062">
    <property type="protein sequence ID" value="MDQ8209316.1"/>
    <property type="molecule type" value="Genomic_DNA"/>
</dbReference>
<dbReference type="SUPFAM" id="SSF48619">
    <property type="entry name" value="Phospholipase A2, PLA2"/>
    <property type="match status" value="1"/>
</dbReference>
<reference evidence="2 3" key="1">
    <citation type="submission" date="2023-04" db="EMBL/GenBank/DDBJ databases">
        <title>A novel bacteria isolated from coastal sediment.</title>
        <authorList>
            <person name="Liu X.-J."/>
            <person name="Du Z.-J."/>
        </authorList>
    </citation>
    <scope>NUCLEOTIDE SEQUENCE [LARGE SCALE GENOMIC DNA]</scope>
    <source>
        <strain evidence="2 3">SDUM461003</strain>
    </source>
</reference>
<comment type="caution">
    <text evidence="2">The sequence shown here is derived from an EMBL/GenBank/DDBJ whole genome shotgun (WGS) entry which is preliminary data.</text>
</comment>
<evidence type="ECO:0000313" key="3">
    <source>
        <dbReference type="Proteomes" id="UP001225316"/>
    </source>
</evidence>
<dbReference type="PROSITE" id="PS51257">
    <property type="entry name" value="PROKAR_LIPOPROTEIN"/>
    <property type="match status" value="1"/>
</dbReference>
<evidence type="ECO:0000313" key="2">
    <source>
        <dbReference type="EMBL" id="MDQ8209316.1"/>
    </source>
</evidence>
<dbReference type="RefSeq" id="WP_308952216.1">
    <property type="nucleotide sequence ID" value="NZ_JARXHW010000062.1"/>
</dbReference>
<proteinExistence type="predicted"/>
<feature type="signal peptide" evidence="1">
    <location>
        <begin position="1"/>
        <end position="20"/>
    </location>
</feature>
<accession>A0ABU1AZ17</accession>
<sequence>MSHKPKHILPLLLICLVLCACSKSRELSDFSSDGCSLFPDRSLIDAKDWCDCCFEHDIAYWQGGTRAQRLAADEPLRDCVLTKTGDRLLAEAMFQGVRMGGSPYFKNWYRWGYGWSDGRSYQALTLEEQAMVTEKLVQYYKSEAPSPCSIVE</sequence>
<dbReference type="InterPro" id="IPR036444">
    <property type="entry name" value="PLipase_A2_dom_sf"/>
</dbReference>
<gene>
    <name evidence="2" type="ORF">QEH52_17445</name>
</gene>